<proteinExistence type="inferred from homology"/>
<keyword evidence="2" id="KW-0805">Transcription regulation</keyword>
<dbReference type="GO" id="GO:0016251">
    <property type="term" value="F:RNA polymerase II general transcription initiation factor activity"/>
    <property type="evidence" value="ECO:0007669"/>
    <property type="project" value="TreeGrafter"/>
</dbReference>
<dbReference type="PANTHER" id="PTHR21242">
    <property type="entry name" value="TRANSCRIPTION INITIATION FACTOR TFIID SUBUNIT 10"/>
    <property type="match status" value="1"/>
</dbReference>
<evidence type="ECO:0000256" key="1">
    <source>
        <dbReference type="ARBA" id="ARBA00004123"/>
    </source>
</evidence>
<keyword evidence="4" id="KW-0539">Nucleus</keyword>
<reference evidence="6" key="1">
    <citation type="submission" date="2021-01" db="EMBL/GenBank/DDBJ databases">
        <authorList>
            <person name="Corre E."/>
            <person name="Pelletier E."/>
            <person name="Niang G."/>
            <person name="Scheremetjew M."/>
            <person name="Finn R."/>
            <person name="Kale V."/>
            <person name="Holt S."/>
            <person name="Cochrane G."/>
            <person name="Meng A."/>
            <person name="Brown T."/>
            <person name="Cohen L."/>
        </authorList>
    </citation>
    <scope>NUCLEOTIDE SEQUENCE</scope>
    <source>
        <strain evidence="6">CCMP219</strain>
    </source>
</reference>
<dbReference type="GO" id="GO:0000124">
    <property type="term" value="C:SAGA complex"/>
    <property type="evidence" value="ECO:0007669"/>
    <property type="project" value="TreeGrafter"/>
</dbReference>
<comment type="similarity">
    <text evidence="5">Belongs to the TAF10 family.</text>
</comment>
<dbReference type="InterPro" id="IPR003923">
    <property type="entry name" value="TAF10"/>
</dbReference>
<protein>
    <recommendedName>
        <fullName evidence="7">Transcription initiation factor TFIID subunit 10</fullName>
    </recommendedName>
</protein>
<evidence type="ECO:0008006" key="7">
    <source>
        <dbReference type="Google" id="ProtNLM"/>
    </source>
</evidence>
<dbReference type="CDD" id="cd07982">
    <property type="entry name" value="HFD_TAF10"/>
    <property type="match status" value="1"/>
</dbReference>
<dbReference type="Pfam" id="PF03540">
    <property type="entry name" value="TAF10"/>
    <property type="match status" value="1"/>
</dbReference>
<dbReference type="GO" id="GO:1990841">
    <property type="term" value="F:promoter-specific chromatin binding"/>
    <property type="evidence" value="ECO:0007669"/>
    <property type="project" value="TreeGrafter"/>
</dbReference>
<dbReference type="PRINTS" id="PR01443">
    <property type="entry name" value="TFIID30KDSUB"/>
</dbReference>
<organism evidence="6">
    <name type="scientific">Chlamydomonas euryale</name>
    <dbReference type="NCBI Taxonomy" id="1486919"/>
    <lineage>
        <taxon>Eukaryota</taxon>
        <taxon>Viridiplantae</taxon>
        <taxon>Chlorophyta</taxon>
        <taxon>core chlorophytes</taxon>
        <taxon>Chlorophyceae</taxon>
        <taxon>CS clade</taxon>
        <taxon>Chlamydomonadales</taxon>
        <taxon>Chlamydomonadaceae</taxon>
        <taxon>Chlamydomonas</taxon>
    </lineage>
</organism>
<evidence type="ECO:0000256" key="5">
    <source>
        <dbReference type="ARBA" id="ARBA00025730"/>
    </source>
</evidence>
<sequence>MSFAGRTTVPDGTGELLERLDEQSQLVPDELAQYMLRKNGQDPADPRITRLVSLAAQRFIAEVVHDSLQICKARLGAMTKTKLRQAGYKDRRILVTDDLAKALQEMGVNVSKPPYYVDTAADAAKK</sequence>
<evidence type="ECO:0000313" key="6">
    <source>
        <dbReference type="EMBL" id="CAD8299841.1"/>
    </source>
</evidence>
<dbReference type="PANTHER" id="PTHR21242:SF0">
    <property type="entry name" value="TRANSCRIPTION INITIATION FACTOR TFIID SUBUNIT 10"/>
    <property type="match status" value="1"/>
</dbReference>
<evidence type="ECO:0000256" key="2">
    <source>
        <dbReference type="ARBA" id="ARBA00023015"/>
    </source>
</evidence>
<evidence type="ECO:0000256" key="4">
    <source>
        <dbReference type="ARBA" id="ARBA00023242"/>
    </source>
</evidence>
<dbReference type="EMBL" id="HBEC01032899">
    <property type="protein sequence ID" value="CAD8299841.1"/>
    <property type="molecule type" value="Transcribed_RNA"/>
</dbReference>
<dbReference type="GO" id="GO:0006367">
    <property type="term" value="P:transcription initiation at RNA polymerase II promoter"/>
    <property type="evidence" value="ECO:0007669"/>
    <property type="project" value="TreeGrafter"/>
</dbReference>
<gene>
    <name evidence="6" type="ORF">CEUR00632_LOCUS15267</name>
</gene>
<keyword evidence="3" id="KW-0804">Transcription</keyword>
<dbReference type="GO" id="GO:0005669">
    <property type="term" value="C:transcription factor TFIID complex"/>
    <property type="evidence" value="ECO:0007669"/>
    <property type="project" value="TreeGrafter"/>
</dbReference>
<dbReference type="AlphaFoldDB" id="A0A7R9VN70"/>
<evidence type="ECO:0000256" key="3">
    <source>
        <dbReference type="ARBA" id="ARBA00023163"/>
    </source>
</evidence>
<accession>A0A7R9VN70</accession>
<name>A0A7R9VN70_9CHLO</name>
<comment type="subcellular location">
    <subcellularLocation>
        <location evidence="1">Nucleus</location>
    </subcellularLocation>
</comment>